<feature type="domain" description="BAG" evidence="2">
    <location>
        <begin position="79"/>
        <end position="138"/>
    </location>
</feature>
<keyword evidence="4" id="KW-1185">Reference proteome</keyword>
<dbReference type="EMBL" id="VTPC01000029">
    <property type="protein sequence ID" value="KAF2906055.1"/>
    <property type="molecule type" value="Genomic_DNA"/>
</dbReference>
<sequence>MDQMPFAKSAGSNISRVSTHSIPSIKSQSATEKEVGLRANKDVESSQSSKMVDSKCESQHQTDAEAKDESKFACDILKLIDSITGEAENLRPKIENFSGSSTDDKDYIYLEEMLMRGTVQLDDIDTRGNALIRQERKKSH</sequence>
<dbReference type="GO" id="GO:0051087">
    <property type="term" value="F:protein-folding chaperone binding"/>
    <property type="evidence" value="ECO:0007669"/>
    <property type="project" value="InterPro"/>
</dbReference>
<name>A0A8K0DT86_IGNLU</name>
<evidence type="ECO:0000313" key="4">
    <source>
        <dbReference type="Proteomes" id="UP000801492"/>
    </source>
</evidence>
<gene>
    <name evidence="3" type="ORF">ILUMI_00118</name>
</gene>
<evidence type="ECO:0000259" key="2">
    <source>
        <dbReference type="PROSITE" id="PS51035"/>
    </source>
</evidence>
<dbReference type="SUPFAM" id="SSF63491">
    <property type="entry name" value="BAG domain"/>
    <property type="match status" value="1"/>
</dbReference>
<evidence type="ECO:0000256" key="1">
    <source>
        <dbReference type="SAM" id="MobiDB-lite"/>
    </source>
</evidence>
<feature type="compositionally biased region" description="Basic and acidic residues" evidence="1">
    <location>
        <begin position="31"/>
        <end position="44"/>
    </location>
</feature>
<dbReference type="Proteomes" id="UP000801492">
    <property type="component" value="Unassembled WGS sequence"/>
</dbReference>
<dbReference type="OrthoDB" id="333905at2759"/>
<dbReference type="InterPro" id="IPR036533">
    <property type="entry name" value="BAG_dom_sf"/>
</dbReference>
<accession>A0A8K0DT86</accession>
<feature type="compositionally biased region" description="Basic and acidic residues" evidence="1">
    <location>
        <begin position="52"/>
        <end position="68"/>
    </location>
</feature>
<evidence type="ECO:0000313" key="3">
    <source>
        <dbReference type="EMBL" id="KAF2906055.1"/>
    </source>
</evidence>
<dbReference type="AlphaFoldDB" id="A0A8K0DT86"/>
<dbReference type="PROSITE" id="PS51035">
    <property type="entry name" value="BAG"/>
    <property type="match status" value="1"/>
</dbReference>
<protein>
    <recommendedName>
        <fullName evidence="2">BAG domain-containing protein</fullName>
    </recommendedName>
</protein>
<reference evidence="3" key="1">
    <citation type="submission" date="2019-08" db="EMBL/GenBank/DDBJ databases">
        <title>The genome of the North American firefly Photinus pyralis.</title>
        <authorList>
            <consortium name="Photinus pyralis genome working group"/>
            <person name="Fallon T.R."/>
            <person name="Sander Lower S.E."/>
            <person name="Weng J.-K."/>
        </authorList>
    </citation>
    <scope>NUCLEOTIDE SEQUENCE</scope>
    <source>
        <strain evidence="3">TRF0915ILg1</strain>
        <tissue evidence="3">Whole body</tissue>
    </source>
</reference>
<comment type="caution">
    <text evidence="3">The sequence shown here is derived from an EMBL/GenBank/DDBJ whole genome shotgun (WGS) entry which is preliminary data.</text>
</comment>
<proteinExistence type="predicted"/>
<dbReference type="Pfam" id="PF02179">
    <property type="entry name" value="BAG"/>
    <property type="match status" value="1"/>
</dbReference>
<feature type="compositionally biased region" description="Polar residues" evidence="1">
    <location>
        <begin position="10"/>
        <end position="30"/>
    </location>
</feature>
<dbReference type="Gene3D" id="1.20.58.120">
    <property type="entry name" value="BAG domain"/>
    <property type="match status" value="1"/>
</dbReference>
<feature type="region of interest" description="Disordered" evidence="1">
    <location>
        <begin position="1"/>
        <end position="68"/>
    </location>
</feature>
<dbReference type="InterPro" id="IPR003103">
    <property type="entry name" value="BAG_domain"/>
</dbReference>
<organism evidence="3 4">
    <name type="scientific">Ignelater luminosus</name>
    <name type="common">Cucubano</name>
    <name type="synonym">Pyrophorus luminosus</name>
    <dbReference type="NCBI Taxonomy" id="2038154"/>
    <lineage>
        <taxon>Eukaryota</taxon>
        <taxon>Metazoa</taxon>
        <taxon>Ecdysozoa</taxon>
        <taxon>Arthropoda</taxon>
        <taxon>Hexapoda</taxon>
        <taxon>Insecta</taxon>
        <taxon>Pterygota</taxon>
        <taxon>Neoptera</taxon>
        <taxon>Endopterygota</taxon>
        <taxon>Coleoptera</taxon>
        <taxon>Polyphaga</taxon>
        <taxon>Elateriformia</taxon>
        <taxon>Elateroidea</taxon>
        <taxon>Elateridae</taxon>
        <taxon>Agrypninae</taxon>
        <taxon>Pyrophorini</taxon>
        <taxon>Ignelater</taxon>
    </lineage>
</organism>